<comment type="caution">
    <text evidence="1">The sequence shown here is derived from an EMBL/GenBank/DDBJ whole genome shotgun (WGS) entry which is preliminary data.</text>
</comment>
<dbReference type="OrthoDB" id="6191426at2"/>
<proteinExistence type="predicted"/>
<dbReference type="EMBL" id="JSWE01000206">
    <property type="protein sequence ID" value="KIE04270.1"/>
    <property type="molecule type" value="Genomic_DNA"/>
</dbReference>
<evidence type="ECO:0000313" key="1">
    <source>
        <dbReference type="EMBL" id="KIE04270.1"/>
    </source>
</evidence>
<evidence type="ECO:0000313" key="2">
    <source>
        <dbReference type="Proteomes" id="UP000031258"/>
    </source>
</evidence>
<protein>
    <submittedName>
        <fullName evidence="1">Uncharacterized protein</fullName>
    </submittedName>
</protein>
<dbReference type="AlphaFoldDB" id="A0A0C1QW95"/>
<reference evidence="1 2" key="1">
    <citation type="submission" date="2014-11" db="EMBL/GenBank/DDBJ databases">
        <title>A Rickettsiales Symbiont of Amoebae With Ancient Features.</title>
        <authorList>
            <person name="Schulz F."/>
            <person name="Martijn J."/>
            <person name="Wascher F."/>
            <person name="Kostanjsek R."/>
            <person name="Ettema T.J."/>
            <person name="Horn M."/>
        </authorList>
    </citation>
    <scope>NUCLEOTIDE SEQUENCE [LARGE SCALE GENOMIC DNA]</scope>
    <source>
        <strain evidence="1 2">UWC36</strain>
    </source>
</reference>
<keyword evidence="2" id="KW-1185">Reference proteome</keyword>
<dbReference type="STRING" id="86105.NF27_IN00110"/>
<accession>A0A0C1QW95</accession>
<sequence length="268" mass="30269">MQNLNKIIYSVLILFSLIFQISLCSAEIPSLESKVGKTIDTYPFLRNKEKKKVERLWKKLNSSGYVAIEGKDSELRQLAVTFQEIMESSIAESLENGAALSVVGIIHTPTPPTPLRVKDLSSIENFIPEHNRGDSQVIKTLGNRHMILLKLLKLKGTLIAAYSKDISTSKIPGYNNFLNLTKSYTNLIDKPIKHLTPDLSGATYLVKDNSGNITVFSLHSTQINKQLVGEQKWKLWFGDIKNKKIAKRMVKIDSFLKAEDVDIYQYLN</sequence>
<gene>
    <name evidence="1" type="ORF">NF27_IN00110</name>
</gene>
<dbReference type="RefSeq" id="WP_039458838.1">
    <property type="nucleotide sequence ID" value="NZ_JSWE01000206.1"/>
</dbReference>
<organism evidence="1 2">
    <name type="scientific">Candidatus Jidaibacter acanthamoebae</name>
    <dbReference type="NCBI Taxonomy" id="86105"/>
    <lineage>
        <taxon>Bacteria</taxon>
        <taxon>Pseudomonadati</taxon>
        <taxon>Pseudomonadota</taxon>
        <taxon>Alphaproteobacteria</taxon>
        <taxon>Rickettsiales</taxon>
        <taxon>Candidatus Midichloriaceae</taxon>
        <taxon>Candidatus Jidaibacter</taxon>
    </lineage>
</organism>
<dbReference type="Proteomes" id="UP000031258">
    <property type="component" value="Unassembled WGS sequence"/>
</dbReference>
<name>A0A0C1QW95_9RICK</name>